<dbReference type="InterPro" id="IPR027417">
    <property type="entry name" value="P-loop_NTPase"/>
</dbReference>
<dbReference type="InterPro" id="IPR000523">
    <property type="entry name" value="Mg_chelatse_chII-like_cat_dom"/>
</dbReference>
<dbReference type="InterPro" id="IPR045006">
    <property type="entry name" value="CHLI-like"/>
</dbReference>
<evidence type="ECO:0000313" key="4">
    <source>
        <dbReference type="Proteomes" id="UP000019426"/>
    </source>
</evidence>
<dbReference type="Gene3D" id="3.40.50.300">
    <property type="entry name" value="P-loop containing nucleotide triphosphate hydrolases"/>
    <property type="match status" value="1"/>
</dbReference>
<dbReference type="EMBL" id="HG917868">
    <property type="protein sequence ID" value="CDM68880.1"/>
    <property type="molecule type" value="Genomic_DNA"/>
</dbReference>
<evidence type="ECO:0000259" key="2">
    <source>
        <dbReference type="Pfam" id="PF13335"/>
    </source>
</evidence>
<dbReference type="GO" id="GO:0005524">
    <property type="term" value="F:ATP binding"/>
    <property type="evidence" value="ECO:0007669"/>
    <property type="project" value="InterPro"/>
</dbReference>
<dbReference type="Pfam" id="PF13335">
    <property type="entry name" value="Mg_chelatase_C"/>
    <property type="match status" value="1"/>
</dbReference>
<dbReference type="PATRIC" id="fig|1216932.3.peg.1716"/>
<dbReference type="PANTHER" id="PTHR32039:SF7">
    <property type="entry name" value="COMPETENCE PROTEIN COMM"/>
    <property type="match status" value="1"/>
</dbReference>
<dbReference type="AlphaFoldDB" id="W6SGU0"/>
<dbReference type="HOGENOM" id="CLU_026145_1_1_9"/>
<accession>W6SGU0</accession>
<protein>
    <submittedName>
        <fullName evidence="3">Putative Mg chelatase family protein</fullName>
    </submittedName>
</protein>
<dbReference type="SUPFAM" id="SSF52540">
    <property type="entry name" value="P-loop containing nucleoside triphosphate hydrolases"/>
    <property type="match status" value="1"/>
</dbReference>
<evidence type="ECO:0000259" key="1">
    <source>
        <dbReference type="Pfam" id="PF01078"/>
    </source>
</evidence>
<dbReference type="Pfam" id="PF13541">
    <property type="entry name" value="ChlI"/>
    <property type="match status" value="1"/>
</dbReference>
<dbReference type="NCBIfam" id="TIGR00368">
    <property type="entry name" value="YifB family Mg chelatase-like AAA ATPase"/>
    <property type="match status" value="1"/>
</dbReference>
<dbReference type="InterPro" id="IPR025158">
    <property type="entry name" value="Mg_chelat-rel_C"/>
</dbReference>
<sequence>MVKTAVLNGINGELVTVEVEILRGLPSFIIVGLPEQSVREAKERVRSAIINSGFQFPLGRIIINLSPSNIKKGGTLLDLPIALAILSKSNQISKRNIHKFLAFGELSLTGEIREVSGALSIVTSGVKSGIYKFIVPNKNCGEASLVEKTEIFGFSTLREVTDFIYMNNKEPFKEEIFYEDSVYNMDFSEIENGESIIRAIEIAIGGKHNFLLWGAPGSGKTMVAERIKTVLPELTYEEALEVTRIHSSLSGVSGIKKDPPFRGPHSTATLTSIIGGTSKNVPGEVTLAHNGVLYFDELLEFSPKVIEALRIPLESKKVVLTRGANRTEMPSDFIFVASMNPCPCGFFNTGERMCTCGEAEIKRYLHKISGPILDRMDMFIQCRNKSGIKSSYRKSSEEIKEKIKEIRDIQEERKNNLRFKKDSNNNSDDLIEICRLSSELEAFLNNFAMDKDISYRGKNKILKLARTISDYKRKMDVGKDELIEAINYRRFISGDVI</sequence>
<dbReference type="STRING" id="1216932.CM240_1722"/>
<gene>
    <name evidence="3" type="ORF">CM240_1722</name>
</gene>
<name>W6SGU0_9CLOT</name>
<proteinExistence type="predicted"/>
<dbReference type="RefSeq" id="WP_051483767.1">
    <property type="nucleotide sequence ID" value="NZ_HG917868.1"/>
</dbReference>
<dbReference type="InterPro" id="IPR020568">
    <property type="entry name" value="Ribosomal_Su5_D2-typ_SF"/>
</dbReference>
<reference evidence="3 4" key="1">
    <citation type="submission" date="2013-11" db="EMBL/GenBank/DDBJ databases">
        <title>Complete genome sequence of Clostridum sp. M2/40.</title>
        <authorList>
            <person name="Wibberg D."/>
            <person name="Puehler A."/>
            <person name="Schlueter A."/>
        </authorList>
    </citation>
    <scope>NUCLEOTIDE SEQUENCE [LARGE SCALE GENOMIC DNA]</scope>
    <source>
        <strain evidence="4">M2/40</strain>
    </source>
</reference>
<dbReference type="InterPro" id="IPR014721">
    <property type="entry name" value="Ribsml_uS5_D2-typ_fold_subgr"/>
</dbReference>
<dbReference type="Gene3D" id="3.30.230.10">
    <property type="match status" value="1"/>
</dbReference>
<keyword evidence="4" id="KW-1185">Reference proteome</keyword>
<dbReference type="Proteomes" id="UP000019426">
    <property type="component" value="Chromosome M2/40_rep1"/>
</dbReference>
<feature type="domain" description="Mg chelatase-related protein C-terminal" evidence="2">
    <location>
        <begin position="394"/>
        <end position="489"/>
    </location>
</feature>
<organism evidence="3 4">
    <name type="scientific">Clostridium bornimense</name>
    <dbReference type="NCBI Taxonomy" id="1216932"/>
    <lineage>
        <taxon>Bacteria</taxon>
        <taxon>Bacillati</taxon>
        <taxon>Bacillota</taxon>
        <taxon>Clostridia</taxon>
        <taxon>Eubacteriales</taxon>
        <taxon>Clostridiaceae</taxon>
        <taxon>Clostridium</taxon>
    </lineage>
</organism>
<dbReference type="SUPFAM" id="SSF54211">
    <property type="entry name" value="Ribosomal protein S5 domain 2-like"/>
    <property type="match status" value="1"/>
</dbReference>
<evidence type="ECO:0000313" key="3">
    <source>
        <dbReference type="EMBL" id="CDM68880.1"/>
    </source>
</evidence>
<dbReference type="PANTHER" id="PTHR32039">
    <property type="entry name" value="MAGNESIUM-CHELATASE SUBUNIT CHLI"/>
    <property type="match status" value="1"/>
</dbReference>
<feature type="domain" description="Magnesium chelatase ChlI-like catalytic" evidence="1">
    <location>
        <begin position="186"/>
        <end position="385"/>
    </location>
</feature>
<dbReference type="InterPro" id="IPR004482">
    <property type="entry name" value="Mg_chelat-rel"/>
</dbReference>
<dbReference type="KEGG" id="clt:CM240_1722"/>
<dbReference type="eggNOG" id="COG0606">
    <property type="taxonomic scope" value="Bacteria"/>
</dbReference>
<dbReference type="Pfam" id="PF01078">
    <property type="entry name" value="Mg_chelatase"/>
    <property type="match status" value="1"/>
</dbReference>